<feature type="signal peptide" evidence="1">
    <location>
        <begin position="1"/>
        <end position="25"/>
    </location>
</feature>
<dbReference type="AlphaFoldDB" id="A0A5B0LJD4"/>
<feature type="chain" id="PRO_5022851520" evidence="1">
    <location>
        <begin position="26"/>
        <end position="105"/>
    </location>
</feature>
<comment type="caution">
    <text evidence="2">The sequence shown here is derived from an EMBL/GenBank/DDBJ whole genome shotgun (WGS) entry which is preliminary data.</text>
</comment>
<organism evidence="2 3">
    <name type="scientific">Puccinia graminis f. sp. tritici</name>
    <dbReference type="NCBI Taxonomy" id="56615"/>
    <lineage>
        <taxon>Eukaryota</taxon>
        <taxon>Fungi</taxon>
        <taxon>Dikarya</taxon>
        <taxon>Basidiomycota</taxon>
        <taxon>Pucciniomycotina</taxon>
        <taxon>Pucciniomycetes</taxon>
        <taxon>Pucciniales</taxon>
        <taxon>Pucciniaceae</taxon>
        <taxon>Puccinia</taxon>
    </lineage>
</organism>
<keyword evidence="3" id="KW-1185">Reference proteome</keyword>
<evidence type="ECO:0000256" key="1">
    <source>
        <dbReference type="SAM" id="SignalP"/>
    </source>
</evidence>
<gene>
    <name evidence="2" type="ORF">PGT21_004111</name>
</gene>
<proteinExistence type="predicted"/>
<reference evidence="2 3" key="1">
    <citation type="submission" date="2019-05" db="EMBL/GenBank/DDBJ databases">
        <title>Emergence of the Ug99 lineage of the wheat stem rust pathogen through somatic hybridization.</title>
        <authorList>
            <person name="Li F."/>
            <person name="Upadhyaya N.M."/>
            <person name="Sperschneider J."/>
            <person name="Matny O."/>
            <person name="Nguyen-Phuc H."/>
            <person name="Mago R."/>
            <person name="Raley C."/>
            <person name="Miller M.E."/>
            <person name="Silverstein K.A.T."/>
            <person name="Henningsen E."/>
            <person name="Hirsch C.D."/>
            <person name="Visser B."/>
            <person name="Pretorius Z.A."/>
            <person name="Steffenson B.J."/>
            <person name="Schwessinger B."/>
            <person name="Dodds P.N."/>
            <person name="Figueroa M."/>
        </authorList>
    </citation>
    <scope>NUCLEOTIDE SEQUENCE [LARGE SCALE GENOMIC DNA]</scope>
    <source>
        <strain evidence="2">21-0</strain>
    </source>
</reference>
<name>A0A5B0LJD4_PUCGR</name>
<evidence type="ECO:0000313" key="2">
    <source>
        <dbReference type="EMBL" id="KAA1064471.1"/>
    </source>
</evidence>
<keyword evidence="1" id="KW-0732">Signal</keyword>
<dbReference type="Proteomes" id="UP000324748">
    <property type="component" value="Unassembled WGS sequence"/>
</dbReference>
<evidence type="ECO:0000313" key="3">
    <source>
        <dbReference type="Proteomes" id="UP000324748"/>
    </source>
</evidence>
<dbReference type="EMBL" id="VSWC01000197">
    <property type="protein sequence ID" value="KAA1064471.1"/>
    <property type="molecule type" value="Genomic_DNA"/>
</dbReference>
<sequence length="105" mass="11853">MKVYLRFQRIALLVLSLLRAQQGTAARVPRVEMMAKDIITDPAITTRSETLLPSELGSLITLSESDRDLSKKIATLQVQKNQMEKDFTVLKFNLQMIIHKSGLVP</sequence>
<protein>
    <submittedName>
        <fullName evidence="2">Uncharacterized protein</fullName>
    </submittedName>
</protein>
<accession>A0A5B0LJD4</accession>
<dbReference type="OrthoDB" id="2519142at2759"/>